<evidence type="ECO:0000256" key="2">
    <source>
        <dbReference type="SAM" id="Phobius"/>
    </source>
</evidence>
<feature type="region of interest" description="Disordered" evidence="1">
    <location>
        <begin position="189"/>
        <end position="213"/>
    </location>
</feature>
<dbReference type="EMBL" id="MLBY01000004">
    <property type="protein sequence ID" value="MEE7456575.1"/>
    <property type="molecule type" value="Genomic_DNA"/>
</dbReference>
<keyword evidence="2" id="KW-1133">Transmembrane helix</keyword>
<organism evidence="3 4">
    <name type="scientific">Methylobacterium radiotolerans</name>
    <dbReference type="NCBI Taxonomy" id="31998"/>
    <lineage>
        <taxon>Bacteria</taxon>
        <taxon>Pseudomonadati</taxon>
        <taxon>Pseudomonadota</taxon>
        <taxon>Alphaproteobacteria</taxon>
        <taxon>Hyphomicrobiales</taxon>
        <taxon>Methylobacteriaceae</taxon>
        <taxon>Methylobacterium</taxon>
    </lineage>
</organism>
<evidence type="ECO:0000313" key="4">
    <source>
        <dbReference type="Proteomes" id="UP001349262"/>
    </source>
</evidence>
<comment type="caution">
    <text evidence="3">The sequence shown here is derived from an EMBL/GenBank/DDBJ whole genome shotgun (WGS) entry which is preliminary data.</text>
</comment>
<accession>A0ABU7T7Q8</accession>
<keyword evidence="4" id="KW-1185">Reference proteome</keyword>
<proteinExistence type="predicted"/>
<reference evidence="3 4" key="1">
    <citation type="journal article" date="2012" name="Genet. Mol. Biol.">
        <title>Analysis of 16S rRNA and mxaF genes revealing insights into Methylobacterium niche-specific plant association.</title>
        <authorList>
            <person name="Dourado M.N."/>
            <person name="Andreote F.D."/>
            <person name="Dini-Andreote F."/>
            <person name="Conti R."/>
            <person name="Araujo J.M."/>
            <person name="Araujo W.L."/>
        </authorList>
    </citation>
    <scope>NUCLEOTIDE SEQUENCE [LARGE SCALE GENOMIC DNA]</scope>
    <source>
        <strain evidence="3 4">SR1.6/4</strain>
    </source>
</reference>
<feature type="transmembrane region" description="Helical" evidence="2">
    <location>
        <begin position="57"/>
        <end position="76"/>
    </location>
</feature>
<sequence length="276" mass="29346">MSDTVETGKDAASKAAELLRQVVGGTAPSKPAALASPATSPAKVASRRIPFGTTTRLVGTSAAALAFGLAIGLMAAPGQRSDDTADALRAGLEAGRTETARLSQEIDRLTRTVTGLREAGEAARSEAKAHNVGLSERIARTEQTVERRLTTLSETVTRAERDHGERIAALVGQVEKKVQTVAVAAPTKVELKPEARAPEPNQTGSLPDKPKSETLEGWALRDVYDGVAILEDRRRRLVEVGRGDAVPGVGRVEAIERRGRQWVVVTRQGVITPQAW</sequence>
<name>A0ABU7T7Q8_9HYPH</name>
<keyword evidence="2" id="KW-0812">Transmembrane</keyword>
<evidence type="ECO:0000256" key="1">
    <source>
        <dbReference type="SAM" id="MobiDB-lite"/>
    </source>
</evidence>
<gene>
    <name evidence="3" type="ORF">MRSR164_07220</name>
</gene>
<dbReference type="Proteomes" id="UP001349262">
    <property type="component" value="Unassembled WGS sequence"/>
</dbReference>
<evidence type="ECO:0000313" key="3">
    <source>
        <dbReference type="EMBL" id="MEE7456575.1"/>
    </source>
</evidence>
<keyword evidence="2" id="KW-0472">Membrane</keyword>
<protein>
    <submittedName>
        <fullName evidence="3">Uncharacterized protein</fullName>
    </submittedName>
</protein>